<feature type="region of interest" description="Disordered" evidence="1">
    <location>
        <begin position="41"/>
        <end position="84"/>
    </location>
</feature>
<feature type="signal peptide" evidence="2">
    <location>
        <begin position="1"/>
        <end position="32"/>
    </location>
</feature>
<comment type="caution">
    <text evidence="3">The sequence shown here is derived from an EMBL/GenBank/DDBJ whole genome shotgun (WGS) entry which is preliminary data.</text>
</comment>
<dbReference type="Pfam" id="PF05787">
    <property type="entry name" value="PhoX"/>
    <property type="match status" value="1"/>
</dbReference>
<evidence type="ECO:0000256" key="2">
    <source>
        <dbReference type="SAM" id="SignalP"/>
    </source>
</evidence>
<dbReference type="Proteomes" id="UP001156601">
    <property type="component" value="Unassembled WGS sequence"/>
</dbReference>
<feature type="compositionally biased region" description="Low complexity" evidence="1">
    <location>
        <begin position="41"/>
        <end position="67"/>
    </location>
</feature>
<dbReference type="PROSITE" id="PS51257">
    <property type="entry name" value="PROKAR_LIPOPROTEIN"/>
    <property type="match status" value="1"/>
</dbReference>
<evidence type="ECO:0000256" key="1">
    <source>
        <dbReference type="SAM" id="MobiDB-lite"/>
    </source>
</evidence>
<dbReference type="PANTHER" id="PTHR35399:SF2">
    <property type="entry name" value="DUF839 DOMAIN-CONTAINING PROTEIN"/>
    <property type="match status" value="1"/>
</dbReference>
<evidence type="ECO:0000313" key="3">
    <source>
        <dbReference type="EMBL" id="GLR69480.1"/>
    </source>
</evidence>
<reference evidence="3" key="1">
    <citation type="journal article" date="2014" name="Int. J. Syst. Evol. Microbiol.">
        <title>Complete genome sequence of Corynebacterium casei LMG S-19264T (=DSM 44701T), isolated from a smear-ripened cheese.</title>
        <authorList>
            <consortium name="US DOE Joint Genome Institute (JGI-PGF)"/>
            <person name="Walter F."/>
            <person name="Albersmeier A."/>
            <person name="Kalinowski J."/>
            <person name="Ruckert C."/>
        </authorList>
    </citation>
    <scope>NUCLEOTIDE SEQUENCE</scope>
    <source>
        <strain evidence="3">NBRC 110023</strain>
    </source>
</reference>
<feature type="chain" id="PRO_5041308954" description="Cell surface protein" evidence="2">
    <location>
        <begin position="33"/>
        <end position="667"/>
    </location>
</feature>
<dbReference type="EMBL" id="BSOT01000005">
    <property type="protein sequence ID" value="GLR69480.1"/>
    <property type="molecule type" value="Genomic_DNA"/>
</dbReference>
<gene>
    <name evidence="3" type="ORF">GCM10007852_03880</name>
</gene>
<organism evidence="3 4">
    <name type="scientific">Agaribacter marinus</name>
    <dbReference type="NCBI Taxonomy" id="1431249"/>
    <lineage>
        <taxon>Bacteria</taxon>
        <taxon>Pseudomonadati</taxon>
        <taxon>Pseudomonadota</taxon>
        <taxon>Gammaproteobacteria</taxon>
        <taxon>Alteromonadales</taxon>
        <taxon>Alteromonadaceae</taxon>
        <taxon>Agaribacter</taxon>
    </lineage>
</organism>
<keyword evidence="2" id="KW-0732">Signal</keyword>
<protein>
    <recommendedName>
        <fullName evidence="5">Cell surface protein</fullName>
    </recommendedName>
</protein>
<sequence>MNSLKTTVFTKTRLAKAMRSAMMIAVPIFALTACDGDDGAQGPSGAAGAQGPAGQDGTQGAAGQDGVDGQDGADGQDGNTTVSMPAGLTRFATVPSGAEVTGMFLSPNGDLFFNAQHPDAANSVEDADGIVHNDAIVGVVTGVNLNSLPKNTISSPVPLTDEEKQTVQVAYGEYQVLLKGGDDFASAPAEGIGSVYDASGTFEVVRADMVDFNAYVPMNETTGYLFTNWEYFPGGMSRALISKAPGDVRWTVTDAEMLDFGAYGTIANCFGTLSPWNTPLTSEEWGNFGDNTEAWNAPDADVDTSSRDALATYINGAETTASEADVYPNTYRYHYIVEITNPLDGDVANVVPVKHYAMGRFEHENSVVMPDQRTVYLSQDSTNGVFYKFIADTAGDLSAGTLYAAKITQDAGSSEPATTGFDITWIELASGNNTQIETWIAEYDSIGTADYVAGRSSYITDADAIAWANGDAAYPSADTASADAVAAGYETTDADTYGGAVTAGEPMDDRVAFLESRKAARAKGATAEWRKFEGINVNVMRAEEAETGTDVNGDGEIVSEAYVYFAIADIDRGMIDDEGDIQLSDRVKDCGGVYRMPLTAGYDVARIEPVLMGATYRSSLDGAERCDVNNLSQPDNVMVMDDGRILLGEDGSQTNNTLWMYDPKAAE</sequence>
<name>A0AA37SWK6_9ALTE</name>
<keyword evidence="4" id="KW-1185">Reference proteome</keyword>
<evidence type="ECO:0008006" key="5">
    <source>
        <dbReference type="Google" id="ProtNLM"/>
    </source>
</evidence>
<reference evidence="3" key="2">
    <citation type="submission" date="2023-01" db="EMBL/GenBank/DDBJ databases">
        <title>Draft genome sequence of Agaribacter marinus strain NBRC 110023.</title>
        <authorList>
            <person name="Sun Q."/>
            <person name="Mori K."/>
        </authorList>
    </citation>
    <scope>NUCLEOTIDE SEQUENCE</scope>
    <source>
        <strain evidence="3">NBRC 110023</strain>
    </source>
</reference>
<dbReference type="InterPro" id="IPR008160">
    <property type="entry name" value="Collagen"/>
</dbReference>
<dbReference type="RefSeq" id="WP_284215809.1">
    <property type="nucleotide sequence ID" value="NZ_BSOT01000005.1"/>
</dbReference>
<dbReference type="AlphaFoldDB" id="A0AA37SWK6"/>
<dbReference type="PANTHER" id="PTHR35399">
    <property type="entry name" value="SLR8030 PROTEIN"/>
    <property type="match status" value="1"/>
</dbReference>
<dbReference type="InterPro" id="IPR008557">
    <property type="entry name" value="PhoX"/>
</dbReference>
<accession>A0AA37SWK6</accession>
<dbReference type="Pfam" id="PF01391">
    <property type="entry name" value="Collagen"/>
    <property type="match status" value="1"/>
</dbReference>
<evidence type="ECO:0000313" key="4">
    <source>
        <dbReference type="Proteomes" id="UP001156601"/>
    </source>
</evidence>
<proteinExistence type="predicted"/>